<dbReference type="SUPFAM" id="SSF109854">
    <property type="entry name" value="DinB/YfiT-like putative metalloenzymes"/>
    <property type="match status" value="1"/>
</dbReference>
<keyword evidence="3" id="KW-1185">Reference proteome</keyword>
<sequence length="186" mass="20386">MHWGALLVDQLDFYWAASLWPRVRGLTDDEYLWEPVAGCWSVRPRADGTWQADGLGVPEPDPPPVTTIAWRLAHIAVDTLGTRARAFFGDDVPADADMFDPRLRPASLPATADDALEVLDAAYRTWRDGLAALDDEALAHPMGPRGAGYADQPLAALALHLHREVMHHGGEVGVLRDLYRAGFRAG</sequence>
<protein>
    <submittedName>
        <fullName evidence="2">DinB family protein</fullName>
    </submittedName>
</protein>
<feature type="domain" description="DinB-like" evidence="1">
    <location>
        <begin position="17"/>
        <end position="171"/>
    </location>
</feature>
<evidence type="ECO:0000313" key="2">
    <source>
        <dbReference type="EMBL" id="UUI72603.1"/>
    </source>
</evidence>
<organism evidence="2 3">
    <name type="scientific">Cellulomonas xiejunii</name>
    <dbReference type="NCBI Taxonomy" id="2968083"/>
    <lineage>
        <taxon>Bacteria</taxon>
        <taxon>Bacillati</taxon>
        <taxon>Actinomycetota</taxon>
        <taxon>Actinomycetes</taxon>
        <taxon>Micrococcales</taxon>
        <taxon>Cellulomonadaceae</taxon>
        <taxon>Cellulomonas</taxon>
    </lineage>
</organism>
<dbReference type="InterPro" id="IPR034660">
    <property type="entry name" value="DinB/YfiT-like"/>
</dbReference>
<proteinExistence type="predicted"/>
<dbReference type="Proteomes" id="UP001316384">
    <property type="component" value="Chromosome"/>
</dbReference>
<accession>A0ABY5KS88</accession>
<dbReference type="InterPro" id="IPR024775">
    <property type="entry name" value="DinB-like"/>
</dbReference>
<name>A0ABY5KS88_9CELL</name>
<evidence type="ECO:0000259" key="1">
    <source>
        <dbReference type="Pfam" id="PF12867"/>
    </source>
</evidence>
<dbReference type="RefSeq" id="WP_227578163.1">
    <property type="nucleotide sequence ID" value="NZ_CP101987.1"/>
</dbReference>
<dbReference type="Gene3D" id="1.20.120.450">
    <property type="entry name" value="dinb family like domain"/>
    <property type="match status" value="1"/>
</dbReference>
<gene>
    <name evidence="2" type="ORF">NP048_03855</name>
</gene>
<dbReference type="EMBL" id="CP101987">
    <property type="protein sequence ID" value="UUI72603.1"/>
    <property type="molecule type" value="Genomic_DNA"/>
</dbReference>
<dbReference type="Pfam" id="PF12867">
    <property type="entry name" value="DinB_2"/>
    <property type="match status" value="1"/>
</dbReference>
<reference evidence="2 3" key="1">
    <citation type="submission" date="2022-07" db="EMBL/GenBank/DDBJ databases">
        <title>Novel species in genus cellulomonas.</title>
        <authorList>
            <person name="Ye L."/>
        </authorList>
    </citation>
    <scope>NUCLEOTIDE SEQUENCE [LARGE SCALE GENOMIC DNA]</scope>
    <source>
        <strain evidence="3">zg-B89</strain>
    </source>
</reference>
<evidence type="ECO:0000313" key="3">
    <source>
        <dbReference type="Proteomes" id="UP001316384"/>
    </source>
</evidence>